<dbReference type="Gene3D" id="3.10.20.310">
    <property type="entry name" value="membrane protein fhac"/>
    <property type="match status" value="1"/>
</dbReference>
<dbReference type="GO" id="GO:0046819">
    <property type="term" value="P:protein secretion by the type V secretion system"/>
    <property type="evidence" value="ECO:0007669"/>
    <property type="project" value="TreeGrafter"/>
</dbReference>
<dbReference type="AlphaFoldDB" id="F5RP57"/>
<keyword evidence="6" id="KW-0653">Protein transport</keyword>
<proteinExistence type="inferred from homology"/>
<dbReference type="PROSITE" id="PS51779">
    <property type="entry name" value="POTRA"/>
    <property type="match status" value="1"/>
</dbReference>
<dbReference type="GO" id="GO:0098046">
    <property type="term" value="C:type V protein secretion system complex"/>
    <property type="evidence" value="ECO:0007669"/>
    <property type="project" value="TreeGrafter"/>
</dbReference>
<dbReference type="Pfam" id="PF08479">
    <property type="entry name" value="POTRA_2"/>
    <property type="match status" value="1"/>
</dbReference>
<accession>F5RP57</accession>
<dbReference type="InterPro" id="IPR013686">
    <property type="entry name" value="Polypept-transport_assoc_ShlB"/>
</dbReference>
<protein>
    <submittedName>
        <fullName evidence="11">Heme-hemopexin utilization protein B</fullName>
    </submittedName>
</protein>
<evidence type="ECO:0000256" key="4">
    <source>
        <dbReference type="ARBA" id="ARBA00022452"/>
    </source>
</evidence>
<evidence type="ECO:0000256" key="7">
    <source>
        <dbReference type="ARBA" id="ARBA00023136"/>
    </source>
</evidence>
<dbReference type="InterPro" id="IPR034746">
    <property type="entry name" value="POTRA"/>
</dbReference>
<dbReference type="eggNOG" id="COG2831">
    <property type="taxonomic scope" value="Bacteria"/>
</dbReference>
<dbReference type="Proteomes" id="UP000004067">
    <property type="component" value="Unassembled WGS sequence"/>
</dbReference>
<evidence type="ECO:0000256" key="6">
    <source>
        <dbReference type="ARBA" id="ARBA00022927"/>
    </source>
</evidence>
<comment type="subcellular location">
    <subcellularLocation>
        <location evidence="1">Cell outer membrane</location>
    </subcellularLocation>
</comment>
<dbReference type="EMBL" id="AFHQ01000050">
    <property type="protein sequence ID" value="EGK57982.1"/>
    <property type="molecule type" value="Genomic_DNA"/>
</dbReference>
<keyword evidence="3" id="KW-0813">Transport</keyword>
<feature type="domain" description="POTRA" evidence="10">
    <location>
        <begin position="66"/>
        <end position="142"/>
    </location>
</feature>
<keyword evidence="8" id="KW-0998">Cell outer membrane</keyword>
<dbReference type="InterPro" id="IPR005565">
    <property type="entry name" value="Hemolysn_activator_HlyB_C"/>
</dbReference>
<dbReference type="OrthoDB" id="596066at2"/>
<dbReference type="InterPro" id="IPR051544">
    <property type="entry name" value="TPS_OM_transporter"/>
</dbReference>
<keyword evidence="4" id="KW-1134">Transmembrane beta strand</keyword>
<dbReference type="Gene3D" id="2.40.160.50">
    <property type="entry name" value="membrane protein fhac: a member of the omp85/tpsb transporter family"/>
    <property type="match status" value="1"/>
</dbReference>
<dbReference type="PANTHER" id="PTHR34597:SF1">
    <property type="entry name" value="HEME_HEMOPEXIN TRANSPORTER PROTEIN HUXB"/>
    <property type="match status" value="1"/>
</dbReference>
<evidence type="ECO:0000259" key="10">
    <source>
        <dbReference type="PROSITE" id="PS51779"/>
    </source>
</evidence>
<keyword evidence="7" id="KW-0472">Membrane</keyword>
<evidence type="ECO:0000256" key="5">
    <source>
        <dbReference type="ARBA" id="ARBA00022692"/>
    </source>
</evidence>
<evidence type="ECO:0000256" key="8">
    <source>
        <dbReference type="ARBA" id="ARBA00023237"/>
    </source>
</evidence>
<organism evidence="11 12">
    <name type="scientific">Centipeda periodontii DSM 2778</name>
    <dbReference type="NCBI Taxonomy" id="888060"/>
    <lineage>
        <taxon>Bacteria</taxon>
        <taxon>Bacillati</taxon>
        <taxon>Bacillota</taxon>
        <taxon>Negativicutes</taxon>
        <taxon>Selenomonadales</taxon>
        <taxon>Selenomonadaceae</taxon>
        <taxon>Centipeda</taxon>
    </lineage>
</organism>
<dbReference type="Pfam" id="PF03865">
    <property type="entry name" value="ShlB"/>
    <property type="match status" value="1"/>
</dbReference>
<sequence length="548" mass="59364">MKTKLFSHNALHCALPLAAAFLLPSVALAATNLPPPDAGQIGETAQQNALKSHLPVTEGGAESATFRLARITVTQDGTQLSADELNRRAAGYAERTISEAELNALLGDLTQYARSHGYPAAAAYLPPQSNADGTLEIRILAGRYGNINIENSAAVDDGQIRRLAHALHTGAPIEGRRLEKALYNIAALSGVEAAGLLSPGADFGTSDLTIRVKDGKRQSFVLYSENYGNKTSGRYRYGVQVGLSNLTRSGDRLNLAAMLSNADLRNYSLTYIRPVGVDGTMFGLGVSRMNYELAGEFRRLGAQGRADTVSLFGTTPLLRTARDSVSLTYGWDYRKLEDEYKNVGMTLEKHSSAGHIGVRGEMNRPRTRLTYDLTAYHGTIAADSTMAERQMRSARTEGSFTKGVLNLGVRQELGGRFHLNVRTQLQAAGDNLDSSEEIYLGGANGVRAYPQGEGSGDSGYLASAELVYRTGIPHLELSTYYDTGHVQYAHDGVDGGTTLKGWGIGVSYSRPGDYFLRLDWARRIGLARNAGEEAQAKNRLWFMVGKVW</sequence>
<name>F5RP57_9FIRM</name>
<dbReference type="GO" id="GO:0008320">
    <property type="term" value="F:protein transmembrane transporter activity"/>
    <property type="evidence" value="ECO:0007669"/>
    <property type="project" value="TreeGrafter"/>
</dbReference>
<comment type="similarity">
    <text evidence="2">Belongs to the TPS (TC 1.B.20) family.</text>
</comment>
<feature type="chain" id="PRO_5003327368" evidence="9">
    <location>
        <begin position="30"/>
        <end position="548"/>
    </location>
</feature>
<evidence type="ECO:0000256" key="2">
    <source>
        <dbReference type="ARBA" id="ARBA00009055"/>
    </source>
</evidence>
<evidence type="ECO:0000313" key="11">
    <source>
        <dbReference type="EMBL" id="EGK57982.1"/>
    </source>
</evidence>
<dbReference type="HOGENOM" id="CLU_021521_2_2_9"/>
<dbReference type="RefSeq" id="WP_006307121.1">
    <property type="nucleotide sequence ID" value="NZ_GL892076.1"/>
</dbReference>
<keyword evidence="5" id="KW-0812">Transmembrane</keyword>
<dbReference type="GO" id="GO:0009279">
    <property type="term" value="C:cell outer membrane"/>
    <property type="evidence" value="ECO:0007669"/>
    <property type="project" value="UniProtKB-SubCell"/>
</dbReference>
<evidence type="ECO:0000256" key="1">
    <source>
        <dbReference type="ARBA" id="ARBA00004442"/>
    </source>
</evidence>
<reference evidence="11 12" key="1">
    <citation type="submission" date="2011-04" db="EMBL/GenBank/DDBJ databases">
        <authorList>
            <person name="Muzny D."/>
            <person name="Qin X."/>
            <person name="Deng J."/>
            <person name="Jiang H."/>
            <person name="Liu Y."/>
            <person name="Qu J."/>
            <person name="Song X.-Z."/>
            <person name="Zhang L."/>
            <person name="Thornton R."/>
            <person name="Coyle M."/>
            <person name="Francisco L."/>
            <person name="Jackson L."/>
            <person name="Javaid M."/>
            <person name="Korchina V."/>
            <person name="Kovar C."/>
            <person name="Mata R."/>
            <person name="Mathew T."/>
            <person name="Ngo R."/>
            <person name="Nguyen L."/>
            <person name="Nguyen N."/>
            <person name="Okwuonu G."/>
            <person name="Ongeri F."/>
            <person name="Pham C."/>
            <person name="Simmons D."/>
            <person name="Wilczek-Boney K."/>
            <person name="Hale W."/>
            <person name="Jakkamsetti A."/>
            <person name="Pham P."/>
            <person name="Ruth R."/>
            <person name="San Lucas F."/>
            <person name="Warren J."/>
            <person name="Zhang J."/>
            <person name="Zhao Z."/>
            <person name="Zhou C."/>
            <person name="Zhu D."/>
            <person name="Lee S."/>
            <person name="Bess C."/>
            <person name="Blankenburg K."/>
            <person name="Forbes L."/>
            <person name="Fu Q."/>
            <person name="Gubbala S."/>
            <person name="Hirani K."/>
            <person name="Jayaseelan J.C."/>
            <person name="Lara F."/>
            <person name="Munidasa M."/>
            <person name="Palculict T."/>
            <person name="Patil S."/>
            <person name="Pu L.-L."/>
            <person name="Saada N."/>
            <person name="Tang L."/>
            <person name="Weissenberger G."/>
            <person name="Zhu Y."/>
            <person name="Hemphill L."/>
            <person name="Shang Y."/>
            <person name="Youmans B."/>
            <person name="Ayvaz T."/>
            <person name="Ross M."/>
            <person name="Santibanez J."/>
            <person name="Aqrawi P."/>
            <person name="Gross S."/>
            <person name="Joshi V."/>
            <person name="Fowler G."/>
            <person name="Nazareth L."/>
            <person name="Reid J."/>
            <person name="Worley K."/>
            <person name="Petrosino J."/>
            <person name="Highlander S."/>
            <person name="Gibbs R."/>
        </authorList>
    </citation>
    <scope>NUCLEOTIDE SEQUENCE [LARGE SCALE GENOMIC DNA]</scope>
    <source>
        <strain evidence="11 12">DSM 2778</strain>
    </source>
</reference>
<evidence type="ECO:0000256" key="3">
    <source>
        <dbReference type="ARBA" id="ARBA00022448"/>
    </source>
</evidence>
<feature type="signal peptide" evidence="9">
    <location>
        <begin position="1"/>
        <end position="29"/>
    </location>
</feature>
<evidence type="ECO:0000256" key="9">
    <source>
        <dbReference type="SAM" id="SignalP"/>
    </source>
</evidence>
<keyword evidence="12" id="KW-1185">Reference proteome</keyword>
<dbReference type="STRING" id="888060.HMPREF9081_2043"/>
<gene>
    <name evidence="11" type="ORF">HMPREF9081_2043</name>
</gene>
<comment type="caution">
    <text evidence="11">The sequence shown here is derived from an EMBL/GenBank/DDBJ whole genome shotgun (WGS) entry which is preliminary data.</text>
</comment>
<evidence type="ECO:0000313" key="12">
    <source>
        <dbReference type="Proteomes" id="UP000004067"/>
    </source>
</evidence>
<dbReference type="PANTHER" id="PTHR34597">
    <property type="entry name" value="SLR1661 PROTEIN"/>
    <property type="match status" value="1"/>
</dbReference>
<keyword evidence="9" id="KW-0732">Signal</keyword>